<proteinExistence type="inferred from homology"/>
<evidence type="ECO:0000256" key="5">
    <source>
        <dbReference type="ARBA" id="ARBA00022448"/>
    </source>
</evidence>
<keyword evidence="6" id="KW-1003">Cell membrane</keyword>
<dbReference type="KEGG" id="pact:CA264_19760"/>
<dbReference type="Proteomes" id="UP000266292">
    <property type="component" value="Chromosome"/>
</dbReference>
<evidence type="ECO:0000256" key="7">
    <source>
        <dbReference type="ARBA" id="ARBA00022692"/>
    </source>
</evidence>
<keyword evidence="9 10" id="KW-0472">Membrane</keyword>
<evidence type="ECO:0000256" key="4">
    <source>
        <dbReference type="ARBA" id="ARBA00017522"/>
    </source>
</evidence>
<evidence type="ECO:0000256" key="3">
    <source>
        <dbReference type="ARBA" id="ARBA00006669"/>
    </source>
</evidence>
<dbReference type="RefSeq" id="WP_084196295.1">
    <property type="nucleotide sequence ID" value="NZ_CP021235.1"/>
</dbReference>
<keyword evidence="5" id="KW-0813">Transport</keyword>
<evidence type="ECO:0000256" key="1">
    <source>
        <dbReference type="ARBA" id="ARBA00002672"/>
    </source>
</evidence>
<dbReference type="InterPro" id="IPR006419">
    <property type="entry name" value="NMN_transpt_PnuC"/>
</dbReference>
<comment type="function">
    <text evidence="1">Required for nicotinamide riboside transport across the inner membrane.</text>
</comment>
<name>A0A1X9YX01_9BACT</name>
<organism evidence="11 12">
    <name type="scientific">Pontibacter actiniarum</name>
    <dbReference type="NCBI Taxonomy" id="323450"/>
    <lineage>
        <taxon>Bacteria</taxon>
        <taxon>Pseudomonadati</taxon>
        <taxon>Bacteroidota</taxon>
        <taxon>Cytophagia</taxon>
        <taxon>Cytophagales</taxon>
        <taxon>Hymenobacteraceae</taxon>
        <taxon>Pontibacter</taxon>
    </lineage>
</organism>
<dbReference type="AlphaFoldDB" id="A0A1X9YX01"/>
<dbReference type="GO" id="GO:0005886">
    <property type="term" value="C:plasma membrane"/>
    <property type="evidence" value="ECO:0007669"/>
    <property type="project" value="UniProtKB-SubCell"/>
</dbReference>
<feature type="transmembrane region" description="Helical" evidence="10">
    <location>
        <begin position="41"/>
        <end position="57"/>
    </location>
</feature>
<gene>
    <name evidence="11" type="ORF">CA264_19760</name>
</gene>
<accession>A0A1X9YX01</accession>
<dbReference type="EMBL" id="CP021235">
    <property type="protein sequence ID" value="ARS37480.1"/>
    <property type="molecule type" value="Genomic_DNA"/>
</dbReference>
<dbReference type="PANTHER" id="PTHR36122">
    <property type="entry name" value="NICOTINAMIDE RIBOSIDE TRANSPORTER PNUC"/>
    <property type="match status" value="1"/>
</dbReference>
<evidence type="ECO:0000256" key="9">
    <source>
        <dbReference type="ARBA" id="ARBA00023136"/>
    </source>
</evidence>
<keyword evidence="7 10" id="KW-0812">Transmembrane</keyword>
<feature type="transmembrane region" description="Helical" evidence="10">
    <location>
        <begin position="130"/>
        <end position="149"/>
    </location>
</feature>
<keyword evidence="12" id="KW-1185">Reference proteome</keyword>
<evidence type="ECO:0000256" key="6">
    <source>
        <dbReference type="ARBA" id="ARBA00022475"/>
    </source>
</evidence>
<comment type="similarity">
    <text evidence="3">Belongs to the nicotinamide ribonucleoside (NR) uptake permease (TC 4.B.1) family.</text>
</comment>
<evidence type="ECO:0000313" key="11">
    <source>
        <dbReference type="EMBL" id="ARS37480.1"/>
    </source>
</evidence>
<dbReference type="STRING" id="709015.GCA_000472485_03989"/>
<dbReference type="OrthoDB" id="9791248at2"/>
<protein>
    <recommendedName>
        <fullName evidence="4">Nicotinamide riboside transporter PnuC</fullName>
    </recommendedName>
</protein>
<dbReference type="GO" id="GO:0034257">
    <property type="term" value="F:nicotinamide riboside transmembrane transporter activity"/>
    <property type="evidence" value="ECO:0007669"/>
    <property type="project" value="InterPro"/>
</dbReference>
<dbReference type="PANTHER" id="PTHR36122:SF2">
    <property type="entry name" value="NICOTINAMIDE RIBOSIDE TRANSPORTER PNUC"/>
    <property type="match status" value="1"/>
</dbReference>
<sequence>MEVWQSLHVGLPAEALLLAAVNGSAAQLWQQFLVGMQQTSLLEYIAVVAGIVSVWYSRKEHILVFPIGLISTVIYVYLSFKHHLIGEASVNVYYSVLSVYGWVLWARKNQQEEYVLHISFSSRKQWGQQLAFFAVLYAVIFFALSYLKSAFYDGVIPWADAFASATAYTGMWLMAKKKVESWYWWIATNVASVPLYFVKGLVFTSVFYVVLLAMAFAGLVEWKRKVELRKARVSEPA</sequence>
<dbReference type="Pfam" id="PF04973">
    <property type="entry name" value="NMN_transporter"/>
    <property type="match status" value="1"/>
</dbReference>
<keyword evidence="8 10" id="KW-1133">Transmembrane helix</keyword>
<evidence type="ECO:0000313" key="12">
    <source>
        <dbReference type="Proteomes" id="UP000266292"/>
    </source>
</evidence>
<dbReference type="NCBIfam" id="TIGR01528">
    <property type="entry name" value="NMN_trans_PnuC"/>
    <property type="match status" value="1"/>
</dbReference>
<feature type="transmembrane region" description="Helical" evidence="10">
    <location>
        <begin position="205"/>
        <end position="222"/>
    </location>
</feature>
<feature type="transmembrane region" description="Helical" evidence="10">
    <location>
        <begin position="62"/>
        <end position="80"/>
    </location>
</feature>
<evidence type="ECO:0000256" key="8">
    <source>
        <dbReference type="ARBA" id="ARBA00022989"/>
    </source>
</evidence>
<reference evidence="12" key="1">
    <citation type="submission" date="2017-05" db="EMBL/GenBank/DDBJ databases">
        <authorList>
            <person name="Ray J."/>
            <person name="Price M."/>
            <person name="Deutschbauer A."/>
        </authorList>
    </citation>
    <scope>NUCLEOTIDE SEQUENCE [LARGE SCALE GENOMIC DNA]</scope>
    <source>
        <strain evidence="12">DSM 19842</strain>
    </source>
</reference>
<evidence type="ECO:0000256" key="10">
    <source>
        <dbReference type="SAM" id="Phobius"/>
    </source>
</evidence>
<evidence type="ECO:0000256" key="2">
    <source>
        <dbReference type="ARBA" id="ARBA00004651"/>
    </source>
</evidence>
<comment type="subcellular location">
    <subcellularLocation>
        <location evidence="2">Cell membrane</location>
        <topology evidence="2">Multi-pass membrane protein</topology>
    </subcellularLocation>
</comment>
<feature type="transmembrane region" description="Helical" evidence="10">
    <location>
        <begin position="92"/>
        <end position="109"/>
    </location>
</feature>